<dbReference type="EMBL" id="LQBL01000022">
    <property type="protein sequence ID" value="KUG55823.1"/>
    <property type="molecule type" value="Genomic_DNA"/>
</dbReference>
<dbReference type="AlphaFoldDB" id="A0A0W8I8V3"/>
<feature type="domain" description="HTH cro/C1-type" evidence="1">
    <location>
        <begin position="5"/>
        <end position="46"/>
    </location>
</feature>
<proteinExistence type="predicted"/>
<evidence type="ECO:0000313" key="3">
    <source>
        <dbReference type="Proteomes" id="UP000054837"/>
    </source>
</evidence>
<dbReference type="OrthoDB" id="7428772at2"/>
<gene>
    <name evidence="2" type="ORF">AVL62_04795</name>
</gene>
<reference evidence="2 3" key="1">
    <citation type="submission" date="2015-12" db="EMBL/GenBank/DDBJ databases">
        <title>Serinicoccus chungangenesis strain CD08_5 genome sequencing and assembly.</title>
        <authorList>
            <person name="Chander A.M."/>
            <person name="Kaur G."/>
            <person name="Nair G.R."/>
            <person name="Dhawan D.K."/>
            <person name="Kochhar R.K."/>
            <person name="Mayilraj S."/>
            <person name="Bhadada S.K."/>
        </authorList>
    </citation>
    <scope>NUCLEOTIDE SEQUENCE [LARGE SCALE GENOMIC DNA]</scope>
    <source>
        <strain evidence="2 3">CD08_5</strain>
    </source>
</reference>
<dbReference type="CDD" id="cd00093">
    <property type="entry name" value="HTH_XRE"/>
    <property type="match status" value="1"/>
</dbReference>
<dbReference type="Proteomes" id="UP000054837">
    <property type="component" value="Unassembled WGS sequence"/>
</dbReference>
<dbReference type="Gene3D" id="1.10.260.40">
    <property type="entry name" value="lambda repressor-like DNA-binding domains"/>
    <property type="match status" value="1"/>
</dbReference>
<keyword evidence="3" id="KW-1185">Reference proteome</keyword>
<evidence type="ECO:0000259" key="1">
    <source>
        <dbReference type="PROSITE" id="PS50943"/>
    </source>
</evidence>
<dbReference type="PROSITE" id="PS50943">
    <property type="entry name" value="HTH_CROC1"/>
    <property type="match status" value="1"/>
</dbReference>
<dbReference type="InterPro" id="IPR010982">
    <property type="entry name" value="Lambda_DNA-bd_dom_sf"/>
</dbReference>
<protein>
    <recommendedName>
        <fullName evidence="1">HTH cro/C1-type domain-containing protein</fullName>
    </recommendedName>
</protein>
<sequence length="60" mass="6842">MSYDQLANRSGLTRTTLMNVAHGRYHGDLRTWLRLSKAWQISLDELLAPVWEGKAGEKAK</sequence>
<organism evidence="2 3">
    <name type="scientific">Serinicoccus chungangensis</name>
    <dbReference type="NCBI Taxonomy" id="767452"/>
    <lineage>
        <taxon>Bacteria</taxon>
        <taxon>Bacillati</taxon>
        <taxon>Actinomycetota</taxon>
        <taxon>Actinomycetes</taxon>
        <taxon>Micrococcales</taxon>
        <taxon>Ornithinimicrobiaceae</taxon>
        <taxon>Serinicoccus</taxon>
    </lineage>
</organism>
<accession>A0A0W8I8V3</accession>
<dbReference type="SUPFAM" id="SSF47413">
    <property type="entry name" value="lambda repressor-like DNA-binding domains"/>
    <property type="match status" value="1"/>
</dbReference>
<name>A0A0W8I8V3_9MICO</name>
<dbReference type="STRING" id="767452.AVL62_04795"/>
<comment type="caution">
    <text evidence="2">The sequence shown here is derived from an EMBL/GenBank/DDBJ whole genome shotgun (WGS) entry which is preliminary data.</text>
</comment>
<dbReference type="GO" id="GO:0003677">
    <property type="term" value="F:DNA binding"/>
    <property type="evidence" value="ECO:0007669"/>
    <property type="project" value="InterPro"/>
</dbReference>
<dbReference type="InterPro" id="IPR001387">
    <property type="entry name" value="Cro/C1-type_HTH"/>
</dbReference>
<evidence type="ECO:0000313" key="2">
    <source>
        <dbReference type="EMBL" id="KUG55823.1"/>
    </source>
</evidence>